<accession>A0A7G9TF84</accession>
<dbReference type="GeneID" id="81470282"/>
<reference evidence="2 3" key="1">
    <citation type="submission" date="2020-08" db="EMBL/GenBank/DDBJ databases">
        <title>Streptomycin Non-resistant strain, P. mexicana.</title>
        <authorList>
            <person name="Ganesh-Kumar S."/>
            <person name="Zhe T."/>
            <person name="Yu Z."/>
            <person name="Min Y."/>
        </authorList>
    </citation>
    <scope>NUCLEOTIDE SEQUENCE [LARGE SCALE GENOMIC DNA]</scope>
    <source>
        <strain evidence="2 3">GTZY2</strain>
    </source>
</reference>
<dbReference type="EMBL" id="CP060731">
    <property type="protein sequence ID" value="QNN78759.1"/>
    <property type="molecule type" value="Genomic_DNA"/>
</dbReference>
<organism evidence="2 3">
    <name type="scientific">Pseudoxanthomonas mexicana</name>
    <dbReference type="NCBI Taxonomy" id="128785"/>
    <lineage>
        <taxon>Bacteria</taxon>
        <taxon>Pseudomonadati</taxon>
        <taxon>Pseudomonadota</taxon>
        <taxon>Gammaproteobacteria</taxon>
        <taxon>Lysobacterales</taxon>
        <taxon>Lysobacteraceae</taxon>
        <taxon>Pseudoxanthomonas</taxon>
    </lineage>
</organism>
<sequence length="132" mass="13913">MSRLSVFALLATVVALPAAYARERTHYLYLVNRAHDAIVSVTASPVDAEEGRELLAGARLAGGGEAVTVQLDSDACVHDLHIAFANGRRALYPAFDLCRQRGLRVMPLPARSREAALAGGAARAQGETAGSD</sequence>
<protein>
    <submittedName>
        <fullName evidence="2">Uncharacterized protein</fullName>
    </submittedName>
</protein>
<feature type="signal peptide" evidence="1">
    <location>
        <begin position="1"/>
        <end position="21"/>
    </location>
</feature>
<keyword evidence="1" id="KW-0732">Signal</keyword>
<proteinExistence type="predicted"/>
<gene>
    <name evidence="2" type="ORF">IAE60_04845</name>
</gene>
<feature type="chain" id="PRO_5028931912" evidence="1">
    <location>
        <begin position="22"/>
        <end position="132"/>
    </location>
</feature>
<dbReference type="Proteomes" id="UP000515838">
    <property type="component" value="Chromosome"/>
</dbReference>
<evidence type="ECO:0000256" key="1">
    <source>
        <dbReference type="SAM" id="SignalP"/>
    </source>
</evidence>
<evidence type="ECO:0000313" key="2">
    <source>
        <dbReference type="EMBL" id="QNN78759.1"/>
    </source>
</evidence>
<dbReference type="AlphaFoldDB" id="A0A7G9TF84"/>
<evidence type="ECO:0000313" key="3">
    <source>
        <dbReference type="Proteomes" id="UP000515838"/>
    </source>
</evidence>
<name>A0A7G9TF84_PSEMX</name>
<dbReference type="RefSeq" id="WP_187574077.1">
    <property type="nucleotide sequence ID" value="NZ_CP060731.1"/>
</dbReference>